<dbReference type="InterPro" id="IPR004919">
    <property type="entry name" value="GmrSD_N"/>
</dbReference>
<reference evidence="2 3" key="1">
    <citation type="submission" date="2009-07" db="EMBL/GenBank/DDBJ databases">
        <authorList>
            <person name="Madupu R."/>
            <person name="Sebastian Y."/>
            <person name="Durkin A.S."/>
            <person name="Torralba M."/>
            <person name="Methe B."/>
            <person name="Sutton G.G."/>
            <person name="Strausberg R.L."/>
            <person name="Nelson K.E."/>
        </authorList>
    </citation>
    <scope>NUCLEOTIDE SEQUENCE [LARGE SCALE GENOMIC DNA]</scope>
    <source>
        <strain evidence="2 3">RM3268</strain>
    </source>
</reference>
<keyword evidence="3" id="KW-1185">Reference proteome</keyword>
<dbReference type="STRING" id="824.CGRAC_1017"/>
<sequence>MAGFHPPIKIAEAIREIETDRYLIPAFQREYVWSGKQVERLFDSIMRGYPIGSMLFWKVRSESAGQWKFYSFLRYFREWFHTHNEYKPTKSINEFSAILDGQQRLTSLYLALCGEYHTHIPYRKWENTDDKFKICEFYFNLTANQEPKKDNVEYEFLWLEKAETGSKTIYTDKFGQKWFRCKDIYPREHGKSKALKIQQENPLSPLSNDEFEKLNLFENIIFSENIINFYQEDDPNPEKAVNIFIRINSGGTHLSYSDILFSYAIANWRQKDARKEINELVDFINNSKGFSISKDLVLKAFLYLYHENIKFDIGSFNNGFIENIEQQWDSIKMAFHSVFDLLENFGFNAQTMSSNNAILPVLYYVYHKNLASSIVHGTGQKQTREVIRKYLLRATLFKPFGGSADSVLTATRKVFKKDFDGKVFFDENIDEFPLEGIEKSYRYSNIIDDGFLQDLMLYRKNSPEAFAVLSILYPNLDTKNNFHKDHLHPESRYKEYKKAMKENKKECYDFSMYDALPNLQLLDANENMAKNDKSLEEWVEVECRNKDKSKFLKDHLIPDVDLSLDNFNEFFEARKELLISKLKELI</sequence>
<dbReference type="Pfam" id="PF03235">
    <property type="entry name" value="GmrSD_N"/>
    <property type="match status" value="1"/>
</dbReference>
<dbReference type="RefSeq" id="WP_005871636.1">
    <property type="nucleotide sequence ID" value="NZ_ACYG01000027.1"/>
</dbReference>
<evidence type="ECO:0000259" key="1">
    <source>
        <dbReference type="Pfam" id="PF03235"/>
    </source>
</evidence>
<dbReference type="eggNOG" id="COG3472">
    <property type="taxonomic scope" value="Bacteria"/>
</dbReference>
<proteinExistence type="predicted"/>
<protein>
    <recommendedName>
        <fullName evidence="1">GmrSD restriction endonucleases N-terminal domain-containing protein</fullName>
    </recommendedName>
</protein>
<feature type="domain" description="GmrSD restriction endonucleases N-terminal" evidence="1">
    <location>
        <begin position="15"/>
        <end position="263"/>
    </location>
</feature>
<evidence type="ECO:0000313" key="3">
    <source>
        <dbReference type="Proteomes" id="UP000005709"/>
    </source>
</evidence>
<dbReference type="eggNOG" id="COG1479">
    <property type="taxonomic scope" value="Bacteria"/>
</dbReference>
<organism evidence="2 3">
    <name type="scientific">Campylobacter gracilis RM3268</name>
    <dbReference type="NCBI Taxonomy" id="553220"/>
    <lineage>
        <taxon>Bacteria</taxon>
        <taxon>Pseudomonadati</taxon>
        <taxon>Campylobacterota</taxon>
        <taxon>Epsilonproteobacteria</taxon>
        <taxon>Campylobacterales</taxon>
        <taxon>Campylobacteraceae</taxon>
        <taxon>Campylobacter</taxon>
    </lineage>
</organism>
<dbReference type="EMBL" id="ACYG01000027">
    <property type="protein sequence ID" value="EEV16819.1"/>
    <property type="molecule type" value="Genomic_DNA"/>
</dbReference>
<accession>C8PIR4</accession>
<dbReference type="AlphaFoldDB" id="C8PIR4"/>
<dbReference type="Proteomes" id="UP000005709">
    <property type="component" value="Unassembled WGS sequence"/>
</dbReference>
<dbReference type="PANTHER" id="PTHR37292">
    <property type="entry name" value="VNG6097C"/>
    <property type="match status" value="1"/>
</dbReference>
<dbReference type="PANTHER" id="PTHR37292:SF2">
    <property type="entry name" value="DUF262 DOMAIN-CONTAINING PROTEIN"/>
    <property type="match status" value="1"/>
</dbReference>
<gene>
    <name evidence="2" type="ORF">CAMGR0001_1113</name>
</gene>
<evidence type="ECO:0000313" key="2">
    <source>
        <dbReference type="EMBL" id="EEV16819.1"/>
    </source>
</evidence>
<comment type="caution">
    <text evidence="2">The sequence shown here is derived from an EMBL/GenBank/DDBJ whole genome shotgun (WGS) entry which is preliminary data.</text>
</comment>
<dbReference type="OrthoDB" id="9798761at2"/>
<name>C8PIR4_9BACT</name>